<comment type="caution">
    <text evidence="1">The sequence shown here is derived from an EMBL/GenBank/DDBJ whole genome shotgun (WGS) entry which is preliminary data.</text>
</comment>
<organism evidence="1 2">
    <name type="scientific">Cercospora kikuchii</name>
    <dbReference type="NCBI Taxonomy" id="84275"/>
    <lineage>
        <taxon>Eukaryota</taxon>
        <taxon>Fungi</taxon>
        <taxon>Dikarya</taxon>
        <taxon>Ascomycota</taxon>
        <taxon>Pezizomycotina</taxon>
        <taxon>Dothideomycetes</taxon>
        <taxon>Dothideomycetidae</taxon>
        <taxon>Mycosphaerellales</taxon>
        <taxon>Mycosphaerellaceae</taxon>
        <taxon>Cercospora</taxon>
    </lineage>
</organism>
<dbReference type="EMBL" id="BOLY01000006">
    <property type="protein sequence ID" value="GIZ45945.1"/>
    <property type="molecule type" value="Genomic_DNA"/>
</dbReference>
<evidence type="ECO:0000313" key="2">
    <source>
        <dbReference type="Proteomes" id="UP000825890"/>
    </source>
</evidence>
<name>A0A9P3FK46_9PEZI</name>
<dbReference type="AlphaFoldDB" id="A0A9P3FK46"/>
<dbReference type="GeneID" id="68294666"/>
<protein>
    <submittedName>
        <fullName evidence="1">Uncharacterized protein</fullName>
    </submittedName>
</protein>
<dbReference type="OrthoDB" id="3640048at2759"/>
<sequence>MAICKECNTLAPPHCFRGRCRTHTNEICSKCWDKLALDRMGKSLVSYVSCKQCGETLNEYRFGLRMSAKISQEYVLSKYWLSVELNKQQRKREMEQQKPIQDAIAQDEELEDFVVVDRTDIADAGYCEANGGIKGRDDQACMVM</sequence>
<accession>A0A9P3FK46</accession>
<evidence type="ECO:0000313" key="1">
    <source>
        <dbReference type="EMBL" id="GIZ45945.1"/>
    </source>
</evidence>
<keyword evidence="2" id="KW-1185">Reference proteome</keyword>
<dbReference type="Proteomes" id="UP000825890">
    <property type="component" value="Unassembled WGS sequence"/>
</dbReference>
<proteinExistence type="predicted"/>
<dbReference type="RefSeq" id="XP_044660432.1">
    <property type="nucleotide sequence ID" value="XM_044804497.1"/>
</dbReference>
<gene>
    <name evidence="1" type="ORF">CKM354_000909100</name>
</gene>
<reference evidence="1 2" key="1">
    <citation type="submission" date="2021-01" db="EMBL/GenBank/DDBJ databases">
        <title>Cercospora kikuchii MAFF 305040 whole genome shotgun sequence.</title>
        <authorList>
            <person name="Kashiwa T."/>
            <person name="Suzuki T."/>
        </authorList>
    </citation>
    <scope>NUCLEOTIDE SEQUENCE [LARGE SCALE GENOMIC DNA]</scope>
    <source>
        <strain evidence="1 2">MAFF 305040</strain>
    </source>
</reference>